<gene>
    <name evidence="4" type="ORF">Q75_06835</name>
</gene>
<organism evidence="4 5">
    <name type="scientific">Bacillus coahuilensis p1.1.43</name>
    <dbReference type="NCBI Taxonomy" id="1150625"/>
    <lineage>
        <taxon>Bacteria</taxon>
        <taxon>Bacillati</taxon>
        <taxon>Bacillota</taxon>
        <taxon>Bacilli</taxon>
        <taxon>Bacillales</taxon>
        <taxon>Bacillaceae</taxon>
        <taxon>Bacillus</taxon>
    </lineage>
</organism>
<keyword evidence="2" id="KW-0784">Thiamine biosynthesis</keyword>
<dbReference type="Gene3D" id="3.20.20.70">
    <property type="entry name" value="Aldolase class I"/>
    <property type="match status" value="1"/>
</dbReference>
<evidence type="ECO:0000313" key="5">
    <source>
        <dbReference type="Proteomes" id="UP000074108"/>
    </source>
</evidence>
<reference evidence="4 5" key="1">
    <citation type="journal article" date="2016" name="Front. Microbiol.">
        <title>Microevolution Analysis of Bacillus coahuilensis Unveils Differences in Phosphorus Acquisition Strategies and Their Regulation.</title>
        <authorList>
            <person name="Gomez-Lunar Z."/>
            <person name="Hernandez-Gonzalez I."/>
            <person name="Rodriguez-Torres M.D."/>
            <person name="Souza V."/>
            <person name="Olmedo-Alvarez G."/>
        </authorList>
    </citation>
    <scope>NUCLEOTIDE SEQUENCE [LARGE SCALE GENOMIC DNA]</scope>
    <source>
        <strain evidence="5">p1.1.43</strain>
    </source>
</reference>
<dbReference type="GO" id="GO:0009228">
    <property type="term" value="P:thiamine biosynthetic process"/>
    <property type="evidence" value="ECO:0007669"/>
    <property type="project" value="UniProtKB-KW"/>
</dbReference>
<dbReference type="SUPFAM" id="SSF51391">
    <property type="entry name" value="Thiamin phosphate synthase"/>
    <property type="match status" value="1"/>
</dbReference>
<dbReference type="Pfam" id="PF02581">
    <property type="entry name" value="TMP-TENI"/>
    <property type="match status" value="1"/>
</dbReference>
<dbReference type="GO" id="GO:0005737">
    <property type="term" value="C:cytoplasm"/>
    <property type="evidence" value="ECO:0007669"/>
    <property type="project" value="TreeGrafter"/>
</dbReference>
<dbReference type="PANTHER" id="PTHR20857:SF22">
    <property type="entry name" value="THIAZOLE TAUTOMERASE"/>
    <property type="match status" value="1"/>
</dbReference>
<evidence type="ECO:0000256" key="1">
    <source>
        <dbReference type="ARBA" id="ARBA00004948"/>
    </source>
</evidence>
<evidence type="ECO:0000313" key="4">
    <source>
        <dbReference type="EMBL" id="KUP06925.1"/>
    </source>
</evidence>
<comment type="caution">
    <text evidence="4">The sequence shown here is derived from an EMBL/GenBank/DDBJ whole genome shotgun (WGS) entry which is preliminary data.</text>
</comment>
<evidence type="ECO:0000256" key="2">
    <source>
        <dbReference type="ARBA" id="ARBA00022977"/>
    </source>
</evidence>
<dbReference type="CDD" id="cd00564">
    <property type="entry name" value="TMP_TenI"/>
    <property type="match status" value="1"/>
</dbReference>
<dbReference type="PANTHER" id="PTHR20857">
    <property type="entry name" value="THIAMINE-PHOSPHATE PYROPHOSPHORYLASE"/>
    <property type="match status" value="1"/>
</dbReference>
<keyword evidence="5" id="KW-1185">Reference proteome</keyword>
<feature type="domain" description="Thiamine phosphate synthase/TenI" evidence="3">
    <location>
        <begin position="9"/>
        <end position="174"/>
    </location>
</feature>
<dbReference type="EMBL" id="LDYG01000025">
    <property type="protein sequence ID" value="KUP06925.1"/>
    <property type="molecule type" value="Genomic_DNA"/>
</dbReference>
<sequence>MTNGVDSVYATIEKLVEVECWVDKIHIREKDKSARDICTIVEGLRDKGVRLDKLVINDRLDIALLYGLSSIHLPSNGIKVKSIRKMFKHLEVSRSVHSIYEAKQSIAEGADYIMFGHVFPTKSKEYMPHRGLNVVRTLVDEIDSKVLAVGGIHASNVIDVLETGVLGVAIMSGILDANNPGAEAEKLRNSMNEWR</sequence>
<dbReference type="InterPro" id="IPR022998">
    <property type="entry name" value="ThiamineP_synth_TenI"/>
</dbReference>
<evidence type="ECO:0000259" key="3">
    <source>
        <dbReference type="Pfam" id="PF02581"/>
    </source>
</evidence>
<dbReference type="InterPro" id="IPR036206">
    <property type="entry name" value="ThiamineP_synth_sf"/>
</dbReference>
<dbReference type="GO" id="GO:0004789">
    <property type="term" value="F:thiamine-phosphate diphosphorylase activity"/>
    <property type="evidence" value="ECO:0007669"/>
    <property type="project" value="TreeGrafter"/>
</dbReference>
<accession>A0A147K984</accession>
<proteinExistence type="predicted"/>
<dbReference type="Proteomes" id="UP000074108">
    <property type="component" value="Unassembled WGS sequence"/>
</dbReference>
<dbReference type="PATRIC" id="fig|1150625.3.peg.1433"/>
<dbReference type="AlphaFoldDB" id="A0A147K984"/>
<dbReference type="STRING" id="1150625.Q75_06835"/>
<dbReference type="InterPro" id="IPR013785">
    <property type="entry name" value="Aldolase_TIM"/>
</dbReference>
<comment type="pathway">
    <text evidence="1">Cofactor biosynthesis; thiamine diphosphate biosynthesis.</text>
</comment>
<name>A0A147K984_9BACI</name>
<protein>
    <recommendedName>
        <fullName evidence="3">Thiamine phosphate synthase/TenI domain-containing protein</fullName>
    </recommendedName>
</protein>